<dbReference type="InterPro" id="IPR055906">
    <property type="entry name" value="DUF7483"/>
</dbReference>
<feature type="region of interest" description="Disordered" evidence="1">
    <location>
        <begin position="577"/>
        <end position="600"/>
    </location>
</feature>
<feature type="domain" description="DUF7483" evidence="2">
    <location>
        <begin position="615"/>
        <end position="842"/>
    </location>
</feature>
<gene>
    <name evidence="3" type="ORF">METZ01_LOCUS89696</name>
</gene>
<accession>A0A381V8X9</accession>
<evidence type="ECO:0000313" key="3">
    <source>
        <dbReference type="EMBL" id="SVA36842.1"/>
    </source>
</evidence>
<reference evidence="3" key="1">
    <citation type="submission" date="2018-05" db="EMBL/GenBank/DDBJ databases">
        <authorList>
            <person name="Lanie J.A."/>
            <person name="Ng W.-L."/>
            <person name="Kazmierczak K.M."/>
            <person name="Andrzejewski T.M."/>
            <person name="Davidsen T.M."/>
            <person name="Wayne K.J."/>
            <person name="Tettelin H."/>
            <person name="Glass J.I."/>
            <person name="Rusch D."/>
            <person name="Podicherti R."/>
            <person name="Tsui H.-C.T."/>
            <person name="Winkler M.E."/>
        </authorList>
    </citation>
    <scope>NUCLEOTIDE SEQUENCE</scope>
</reference>
<proteinExistence type="predicted"/>
<protein>
    <recommendedName>
        <fullName evidence="2">DUF7483 domain-containing protein</fullName>
    </recommendedName>
</protein>
<organism evidence="3">
    <name type="scientific">marine metagenome</name>
    <dbReference type="NCBI Taxonomy" id="408172"/>
    <lineage>
        <taxon>unclassified sequences</taxon>
        <taxon>metagenomes</taxon>
        <taxon>ecological metagenomes</taxon>
    </lineage>
</organism>
<dbReference type="InterPro" id="IPR013320">
    <property type="entry name" value="ConA-like_dom_sf"/>
</dbReference>
<feature type="domain" description="DUF7483" evidence="2">
    <location>
        <begin position="489"/>
        <end position="600"/>
    </location>
</feature>
<evidence type="ECO:0000259" key="2">
    <source>
        <dbReference type="Pfam" id="PF24299"/>
    </source>
</evidence>
<name>A0A381V8X9_9ZZZZ</name>
<dbReference type="AlphaFoldDB" id="A0A381V8X9"/>
<sequence>MGVLSDNAIIGASAAGGYDIDNSCRFDDGSSGGLLTRTQGTPTGDKAFTYSFWFKGKTDIGGLTGLYDWDFLDCISADNDIISFGRNDPRLYFALNGGHSGGGLLVSTMKFRDPSSWYHVIVAVDTTQATAANRMRIYKNGVEITAFDTANYCSQNYTLVNFNTNGTSVRIGNQDGSYPGGCMMSEVHFIDGQQLTPSSFGESDVLTNEWKAIKYAGTYGNNGFFLEFKSSGALGTDTSGNGNNWTVSNLAADNQIIDTPQNSTGGNFATFNPLINSSNQIPTITNGNMKCVSASGTYGYFSGATIGVSSGKWYAEYLHVAGGGGCLIGIMPYNMKNATGGNYIGSTSNTGVGYYGGGQIFNYDNVGNVDSAPPTYDTGDLIGIALDLDDSDGKVYFYKNNVLVDTGLANDAGNNYSLKDVSTYWTFGCGLSAPWTNVANFGQDSSFIGNKTAQGNTDTNDCGDFYYTPPSGYLALCTNNLPDPGLDLPGEHFKALVYYGTNAASQAQTTGFQPDMVLIKNWDEDGQNGILTDSVRTVSHFLSPNNFNINTAMAATQFQSFDSNGFTVGNQSSVGGDGAGKADSWSWKSGGAPTATNSAGAGNVPTSGSVMINGSASGAALAGTTPVLKLSANTTNGFSMGTYTGNGSPGSTLAHGLSAAPELVIVKAIVGSTYNWTVGWGAGGYDWTDYMHLDTTAAPVDDLDFWRDTYPTTSLFTIGSNGNVNANNDTYIFYAWHSVDGYSKVGSYKGNASTNGAFVYTGFRPAMVLVKVLQLTGHWAVLDAARYPSNVVSNKLYWNNQDGVITPESIVDFNSNGFKWRNTDGLWNHSYPYLYLAMAESPFKTSRAR</sequence>
<dbReference type="Gene3D" id="2.60.120.200">
    <property type="match status" value="1"/>
</dbReference>
<dbReference type="SUPFAM" id="SSF49899">
    <property type="entry name" value="Concanavalin A-like lectins/glucanases"/>
    <property type="match status" value="2"/>
</dbReference>
<dbReference type="Pfam" id="PF24299">
    <property type="entry name" value="DUF7483"/>
    <property type="match status" value="2"/>
</dbReference>
<dbReference type="EMBL" id="UINC01008175">
    <property type="protein sequence ID" value="SVA36842.1"/>
    <property type="molecule type" value="Genomic_DNA"/>
</dbReference>
<evidence type="ECO:0000256" key="1">
    <source>
        <dbReference type="SAM" id="MobiDB-lite"/>
    </source>
</evidence>